<gene>
    <name evidence="1" type="ORF">APLA_LOCUS106</name>
    <name evidence="2" type="ORF">APLA_LOCUS7369</name>
</gene>
<accession>A0A8S0ZWQ9</accession>
<evidence type="ECO:0000313" key="3">
    <source>
        <dbReference type="Proteomes" id="UP000494106"/>
    </source>
</evidence>
<dbReference type="AlphaFoldDB" id="A0A8S0ZWQ9"/>
<name>A0A8S0ZWQ9_ARCPL</name>
<sequence>MRALRRDALRTRLMCGAGGAGMWGGYVYWELRQAGHDAIVKQLTTKKFKILNNRVRTHATWHILGTELDYYDSNTSVGTADDVER</sequence>
<dbReference type="Proteomes" id="UP000494256">
    <property type="component" value="Unassembled WGS sequence"/>
</dbReference>
<evidence type="ECO:0000313" key="4">
    <source>
        <dbReference type="Proteomes" id="UP000494256"/>
    </source>
</evidence>
<evidence type="ECO:0000313" key="1">
    <source>
        <dbReference type="EMBL" id="CAB3219861.1"/>
    </source>
</evidence>
<evidence type="ECO:0000313" key="2">
    <source>
        <dbReference type="EMBL" id="CAB3236385.1"/>
    </source>
</evidence>
<proteinExistence type="predicted"/>
<dbReference type="EMBL" id="CADEBD010000301">
    <property type="protein sequence ID" value="CAB3236385.1"/>
    <property type="molecule type" value="Genomic_DNA"/>
</dbReference>
<comment type="caution">
    <text evidence="2">The sequence shown here is derived from an EMBL/GenBank/DDBJ whole genome shotgun (WGS) entry which is preliminary data.</text>
</comment>
<organism evidence="2 4">
    <name type="scientific">Arctia plantaginis</name>
    <name type="common">Wood tiger moth</name>
    <name type="synonym">Phalaena plantaginis</name>
    <dbReference type="NCBI Taxonomy" id="874455"/>
    <lineage>
        <taxon>Eukaryota</taxon>
        <taxon>Metazoa</taxon>
        <taxon>Ecdysozoa</taxon>
        <taxon>Arthropoda</taxon>
        <taxon>Hexapoda</taxon>
        <taxon>Insecta</taxon>
        <taxon>Pterygota</taxon>
        <taxon>Neoptera</taxon>
        <taxon>Endopterygota</taxon>
        <taxon>Lepidoptera</taxon>
        <taxon>Glossata</taxon>
        <taxon>Ditrysia</taxon>
        <taxon>Noctuoidea</taxon>
        <taxon>Erebidae</taxon>
        <taxon>Arctiinae</taxon>
        <taxon>Arctia</taxon>
    </lineage>
</organism>
<keyword evidence="3" id="KW-1185">Reference proteome</keyword>
<protein>
    <submittedName>
        <fullName evidence="2">Uncharacterized protein</fullName>
    </submittedName>
</protein>
<dbReference type="Proteomes" id="UP000494106">
    <property type="component" value="Unassembled WGS sequence"/>
</dbReference>
<dbReference type="EMBL" id="CADEBC010000014">
    <property type="protein sequence ID" value="CAB3219861.1"/>
    <property type="molecule type" value="Genomic_DNA"/>
</dbReference>
<reference evidence="3 4" key="1">
    <citation type="submission" date="2020-04" db="EMBL/GenBank/DDBJ databases">
        <authorList>
            <person name="Wallbank WR R."/>
            <person name="Pardo Diaz C."/>
            <person name="Kozak K."/>
            <person name="Martin S."/>
            <person name="Jiggins C."/>
            <person name="Moest M."/>
            <person name="Warren A I."/>
            <person name="Byers J.R.P. K."/>
            <person name="Montejo-Kovacevich G."/>
            <person name="Yen C E."/>
        </authorList>
    </citation>
    <scope>NUCLEOTIDE SEQUENCE [LARGE SCALE GENOMIC DNA]</scope>
</reference>